<organism evidence="6 7">
    <name type="scientific">Acer yangbiense</name>
    <dbReference type="NCBI Taxonomy" id="1000413"/>
    <lineage>
        <taxon>Eukaryota</taxon>
        <taxon>Viridiplantae</taxon>
        <taxon>Streptophyta</taxon>
        <taxon>Embryophyta</taxon>
        <taxon>Tracheophyta</taxon>
        <taxon>Spermatophyta</taxon>
        <taxon>Magnoliopsida</taxon>
        <taxon>eudicotyledons</taxon>
        <taxon>Gunneridae</taxon>
        <taxon>Pentapetalae</taxon>
        <taxon>rosids</taxon>
        <taxon>malvids</taxon>
        <taxon>Sapindales</taxon>
        <taxon>Sapindaceae</taxon>
        <taxon>Hippocastanoideae</taxon>
        <taxon>Acereae</taxon>
        <taxon>Acer</taxon>
    </lineage>
</organism>
<feature type="region of interest" description="Disordered" evidence="4">
    <location>
        <begin position="506"/>
        <end position="578"/>
    </location>
</feature>
<feature type="region of interest" description="Disordered" evidence="4">
    <location>
        <begin position="412"/>
        <end position="474"/>
    </location>
</feature>
<dbReference type="Pfam" id="PF00612">
    <property type="entry name" value="IQ"/>
    <property type="match status" value="2"/>
</dbReference>
<feature type="compositionally biased region" description="Basic residues" evidence="4">
    <location>
        <begin position="9"/>
        <end position="19"/>
    </location>
</feature>
<reference evidence="7" key="1">
    <citation type="journal article" date="2019" name="Gigascience">
        <title>De novo genome assembly of the endangered Acer yangbiense, a plant species with extremely small populations endemic to Yunnan Province, China.</title>
        <authorList>
            <person name="Yang J."/>
            <person name="Wariss H.M."/>
            <person name="Tao L."/>
            <person name="Zhang R."/>
            <person name="Yun Q."/>
            <person name="Hollingsworth P."/>
            <person name="Dao Z."/>
            <person name="Luo G."/>
            <person name="Guo H."/>
            <person name="Ma Y."/>
            <person name="Sun W."/>
        </authorList>
    </citation>
    <scope>NUCLEOTIDE SEQUENCE [LARGE SCALE GENOMIC DNA]</scope>
    <source>
        <strain evidence="7">cv. Malutang</strain>
    </source>
</reference>
<dbReference type="PANTHER" id="PTHR32295:SF281">
    <property type="entry name" value="PROTEIN IQ-DOMAIN 31"/>
    <property type="match status" value="1"/>
</dbReference>
<dbReference type="PROSITE" id="PS50096">
    <property type="entry name" value="IQ"/>
    <property type="match status" value="2"/>
</dbReference>
<feature type="compositionally biased region" description="Basic residues" evidence="4">
    <location>
        <begin position="272"/>
        <end position="281"/>
    </location>
</feature>
<feature type="compositionally biased region" description="Polar residues" evidence="4">
    <location>
        <begin position="534"/>
        <end position="553"/>
    </location>
</feature>
<feature type="region of interest" description="Disordered" evidence="4">
    <location>
        <begin position="272"/>
        <end position="293"/>
    </location>
</feature>
<feature type="compositionally biased region" description="Basic and acidic residues" evidence="4">
    <location>
        <begin position="68"/>
        <end position="82"/>
    </location>
</feature>
<dbReference type="EMBL" id="VAHF01000011">
    <property type="protein sequence ID" value="TXG50441.1"/>
    <property type="molecule type" value="Genomic_DNA"/>
</dbReference>
<evidence type="ECO:0000256" key="1">
    <source>
        <dbReference type="ARBA" id="ARBA00022860"/>
    </source>
</evidence>
<feature type="domain" description="DUF4005" evidence="5">
    <location>
        <begin position="468"/>
        <end position="557"/>
    </location>
</feature>
<comment type="caution">
    <text evidence="6">The sequence shown here is derived from an EMBL/GenBank/DDBJ whole genome shotgun (WGS) entry which is preliminary data.</text>
</comment>
<accession>A0A5C7H0U0</accession>
<comment type="subunit">
    <text evidence="3">Binds to multiple calmodulin (CaM) in the presence of Ca(2+) and CaM-like proteins.</text>
</comment>
<dbReference type="OrthoDB" id="1101566at2759"/>
<protein>
    <recommendedName>
        <fullName evidence="5">DUF4005 domain-containing protein</fullName>
    </recommendedName>
</protein>
<dbReference type="InterPro" id="IPR000048">
    <property type="entry name" value="IQ_motif_EF-hand-BS"/>
</dbReference>
<dbReference type="Pfam" id="PF13178">
    <property type="entry name" value="DUF4005"/>
    <property type="match status" value="1"/>
</dbReference>
<proteinExistence type="inferred from homology"/>
<dbReference type="InterPro" id="IPR025064">
    <property type="entry name" value="DUF4005"/>
</dbReference>
<evidence type="ECO:0000256" key="3">
    <source>
        <dbReference type="ARBA" id="ARBA00024378"/>
    </source>
</evidence>
<evidence type="ECO:0000256" key="2">
    <source>
        <dbReference type="ARBA" id="ARBA00024341"/>
    </source>
</evidence>
<dbReference type="Proteomes" id="UP000323000">
    <property type="component" value="Chromosome 11"/>
</dbReference>
<dbReference type="Gene3D" id="1.20.5.190">
    <property type="match status" value="1"/>
</dbReference>
<evidence type="ECO:0000256" key="4">
    <source>
        <dbReference type="SAM" id="MobiDB-lite"/>
    </source>
</evidence>
<feature type="region of interest" description="Disordered" evidence="4">
    <location>
        <begin position="48"/>
        <end position="114"/>
    </location>
</feature>
<feature type="compositionally biased region" description="Polar residues" evidence="4">
    <location>
        <begin position="93"/>
        <end position="104"/>
    </location>
</feature>
<evidence type="ECO:0000259" key="5">
    <source>
        <dbReference type="Pfam" id="PF13178"/>
    </source>
</evidence>
<comment type="similarity">
    <text evidence="2">Belongs to the IQD family.</text>
</comment>
<keyword evidence="7" id="KW-1185">Reference proteome</keyword>
<feature type="compositionally biased region" description="Basic and acidic residues" evidence="4">
    <location>
        <begin position="559"/>
        <end position="568"/>
    </location>
</feature>
<keyword evidence="1" id="KW-0112">Calmodulin-binding</keyword>
<dbReference type="SMART" id="SM00015">
    <property type="entry name" value="IQ"/>
    <property type="match status" value="2"/>
</dbReference>
<name>A0A5C7H0U0_9ROSI</name>
<gene>
    <name evidence="6" type="ORF">EZV62_022965</name>
</gene>
<feature type="region of interest" description="Disordered" evidence="4">
    <location>
        <begin position="1"/>
        <end position="26"/>
    </location>
</feature>
<dbReference type="AlphaFoldDB" id="A0A5C7H0U0"/>
<evidence type="ECO:0000313" key="6">
    <source>
        <dbReference type="EMBL" id="TXG50441.1"/>
    </source>
</evidence>
<sequence>MGKSPGKWIKTKLFGKKSSKSNDSKGRELLVFDMIANERDLLVAVNASEADDTLDPPLTSHLTPKTTHSNERKLELENKESVDGSESGAMSLPGSQVADSQNFTPEDAPDDPERIRQEEAATKAQAAFRGYLARRAFWALKGIIRLQALIRGHLVRRQAGATLFSMLGIVKLQALVRGRMVRQSDIGFEVLKKCNIEKLLVNKPADSVGLNLSLRITKMTGNAFVRKLLASSPTMMPLHLQYDSEEPNSVSNWLKRWSASCFWKPVPQPKKVTAKSQKKHVNAQTIEAETGRPKRSFRRVPAANIDSNLSHSTPEFEKSKRTFRKISSHSVDPVQENPQNELEKVKRSLRKVHNPIVENSVPVQSEVEFEKPKLSLEKVSITLDQEVPEQRLSNSGEKMKKETTLMLSKPPVVETTPEPLQTNGTSELPPADQAVVESKPLIESNGKDEPVVPTTNGECNQMEDATDNENTKSGRKVYTPAKQECAENGLQSSPALPSYMAATESAKAKLRLQGSPRSGQESVEKNSATRRHSLPSSTNSKISSQSPRTQRLNASGKGSKSDKSRDGNGKVTQVEWKR</sequence>
<dbReference type="PANTHER" id="PTHR32295">
    <property type="entry name" value="IQ-DOMAIN 5-RELATED"/>
    <property type="match status" value="1"/>
</dbReference>
<dbReference type="GO" id="GO:0005516">
    <property type="term" value="F:calmodulin binding"/>
    <property type="evidence" value="ECO:0007669"/>
    <property type="project" value="UniProtKB-KW"/>
</dbReference>
<evidence type="ECO:0000313" key="7">
    <source>
        <dbReference type="Proteomes" id="UP000323000"/>
    </source>
</evidence>